<dbReference type="AlphaFoldDB" id="A0A2L2BQ63"/>
<evidence type="ECO:0000313" key="9">
    <source>
        <dbReference type="Proteomes" id="UP000243077"/>
    </source>
</evidence>
<dbReference type="InterPro" id="IPR023635">
    <property type="entry name" value="Peptide_deformylase"/>
</dbReference>
<dbReference type="NCBIfam" id="TIGR00079">
    <property type="entry name" value="pept_deformyl"/>
    <property type="match status" value="1"/>
</dbReference>
<comment type="similarity">
    <text evidence="1 6">Belongs to the polypeptide deformylase family.</text>
</comment>
<dbReference type="GO" id="GO:0042586">
    <property type="term" value="F:peptide deformylase activity"/>
    <property type="evidence" value="ECO:0007669"/>
    <property type="project" value="UniProtKB-UniRule"/>
</dbReference>
<evidence type="ECO:0000256" key="6">
    <source>
        <dbReference type="HAMAP-Rule" id="MF_00163"/>
    </source>
</evidence>
<dbReference type="PANTHER" id="PTHR10458">
    <property type="entry name" value="PEPTIDE DEFORMYLASE"/>
    <property type="match status" value="1"/>
</dbReference>
<proteinExistence type="inferred from homology"/>
<evidence type="ECO:0000256" key="3">
    <source>
        <dbReference type="ARBA" id="ARBA00022801"/>
    </source>
</evidence>
<feature type="binding site" evidence="6">
    <location>
        <position position="140"/>
    </location>
    <ligand>
        <name>Fe cation</name>
        <dbReference type="ChEBI" id="CHEBI:24875"/>
    </ligand>
</feature>
<dbReference type="NCBIfam" id="NF001159">
    <property type="entry name" value="PRK00150.1-3"/>
    <property type="match status" value="1"/>
</dbReference>
<dbReference type="PRINTS" id="PR01576">
    <property type="entry name" value="PDEFORMYLASE"/>
</dbReference>
<name>A0A2L2BQ63_9MICO</name>
<comment type="function">
    <text evidence="6">Removes the formyl group from the N-terminal Met of newly synthesized proteins. Requires at least a dipeptide for an efficient rate of reaction. N-terminal L-methionine is a prerequisite for activity but the enzyme has broad specificity at other positions.</text>
</comment>
<protein>
    <recommendedName>
        <fullName evidence="6">Peptide deformylase</fullName>
        <shortName evidence="6">PDF</shortName>
        <ecNumber evidence="6">3.5.1.88</ecNumber>
    </recommendedName>
    <alternativeName>
        <fullName evidence="6">Polypeptide deformylase</fullName>
    </alternativeName>
</protein>
<keyword evidence="4 6" id="KW-0648">Protein biosynthesis</keyword>
<dbReference type="CDD" id="cd00487">
    <property type="entry name" value="Pep_deformylase"/>
    <property type="match status" value="1"/>
</dbReference>
<dbReference type="EMBL" id="CP026923">
    <property type="protein sequence ID" value="AVG23806.1"/>
    <property type="molecule type" value="Genomic_DNA"/>
</dbReference>
<dbReference type="Pfam" id="PF01327">
    <property type="entry name" value="Pep_deformylase"/>
    <property type="match status" value="1"/>
</dbReference>
<dbReference type="EC" id="3.5.1.88" evidence="6"/>
<dbReference type="RefSeq" id="WP_211286343.1">
    <property type="nucleotide sequence ID" value="NZ_CP026923.1"/>
</dbReference>
<evidence type="ECO:0000313" key="8">
    <source>
        <dbReference type="EMBL" id="AVG23806.1"/>
    </source>
</evidence>
<evidence type="ECO:0000256" key="2">
    <source>
        <dbReference type="ARBA" id="ARBA00022723"/>
    </source>
</evidence>
<accession>A0A2L2BQ63</accession>
<dbReference type="PANTHER" id="PTHR10458:SF2">
    <property type="entry name" value="PEPTIDE DEFORMYLASE, MITOCHONDRIAL"/>
    <property type="match status" value="1"/>
</dbReference>
<sequence length="266" mass="29212">MAVLPILTTGTPVLHQRAARVDRVTNDIRALVADMTDTMHEAPGVGLAAPQVGVGLQIFVWRYESDEALHQGHVLNPRLILRGPWKGRFRGEPEEEGCLSIPGFRYPLARAHRARLVGTDLEGHPLDIAARGWLARIFQHEYDHLQGILYRDRLARKWRKEAEIDIAHSDFINTRDSWTPGEDGQESDFVTEFDGAEVDNAEVDNAEVDGAEVDGAEVDGAEVDGAELDELIDDGDNHVRENADPTVDDNSAGSGGPSGTPRDTQV</sequence>
<keyword evidence="3 6" id="KW-0378">Hydrolase</keyword>
<feature type="region of interest" description="Disordered" evidence="7">
    <location>
        <begin position="207"/>
        <end position="266"/>
    </location>
</feature>
<dbReference type="Proteomes" id="UP000243077">
    <property type="component" value="Chromosome"/>
</dbReference>
<feature type="compositionally biased region" description="Acidic residues" evidence="7">
    <location>
        <begin position="207"/>
        <end position="234"/>
    </location>
</feature>
<evidence type="ECO:0000256" key="1">
    <source>
        <dbReference type="ARBA" id="ARBA00010759"/>
    </source>
</evidence>
<reference evidence="8 9" key="1">
    <citation type="submission" date="2018-02" db="EMBL/GenBank/DDBJ databases">
        <title>Complete genome of the streamlined marine actinobacterium Pontimonas salivibrio CL-TW6 adapted to coastal planktonic lifestype.</title>
        <authorList>
            <person name="Cho B.C."/>
            <person name="Hardies S.C."/>
            <person name="Jang G.I."/>
            <person name="Hwang C.Y."/>
        </authorList>
    </citation>
    <scope>NUCLEOTIDE SEQUENCE [LARGE SCALE GENOMIC DNA]</scope>
    <source>
        <strain evidence="8 9">CL-TW6</strain>
    </source>
</reference>
<evidence type="ECO:0000256" key="4">
    <source>
        <dbReference type="ARBA" id="ARBA00022917"/>
    </source>
</evidence>
<dbReference type="SUPFAM" id="SSF56420">
    <property type="entry name" value="Peptide deformylase"/>
    <property type="match status" value="1"/>
</dbReference>
<dbReference type="KEGG" id="psai:C3B54_11828"/>
<feature type="active site" evidence="6">
    <location>
        <position position="141"/>
    </location>
</feature>
<dbReference type="GO" id="GO:0046872">
    <property type="term" value="F:metal ion binding"/>
    <property type="evidence" value="ECO:0007669"/>
    <property type="project" value="UniProtKB-KW"/>
</dbReference>
<comment type="catalytic activity">
    <reaction evidence="6">
        <text>N-terminal N-formyl-L-methionyl-[peptide] + H2O = N-terminal L-methionyl-[peptide] + formate</text>
        <dbReference type="Rhea" id="RHEA:24420"/>
        <dbReference type="Rhea" id="RHEA-COMP:10639"/>
        <dbReference type="Rhea" id="RHEA-COMP:10640"/>
        <dbReference type="ChEBI" id="CHEBI:15377"/>
        <dbReference type="ChEBI" id="CHEBI:15740"/>
        <dbReference type="ChEBI" id="CHEBI:49298"/>
        <dbReference type="ChEBI" id="CHEBI:64731"/>
        <dbReference type="EC" id="3.5.1.88"/>
    </reaction>
</comment>
<keyword evidence="2 6" id="KW-0479">Metal-binding</keyword>
<evidence type="ECO:0000256" key="5">
    <source>
        <dbReference type="ARBA" id="ARBA00023004"/>
    </source>
</evidence>
<feature type="binding site" evidence="6">
    <location>
        <position position="98"/>
    </location>
    <ligand>
        <name>Fe cation</name>
        <dbReference type="ChEBI" id="CHEBI:24875"/>
    </ligand>
</feature>
<dbReference type="GO" id="GO:0006412">
    <property type="term" value="P:translation"/>
    <property type="evidence" value="ECO:0007669"/>
    <property type="project" value="UniProtKB-UniRule"/>
</dbReference>
<feature type="binding site" evidence="6">
    <location>
        <position position="144"/>
    </location>
    <ligand>
        <name>Fe cation</name>
        <dbReference type="ChEBI" id="CHEBI:24875"/>
    </ligand>
</feature>
<dbReference type="HAMAP" id="MF_00163">
    <property type="entry name" value="Pep_deformylase"/>
    <property type="match status" value="1"/>
</dbReference>
<keyword evidence="5 6" id="KW-0408">Iron</keyword>
<gene>
    <name evidence="6" type="primary">def</name>
    <name evidence="8" type="ORF">C3B54_11828</name>
</gene>
<evidence type="ECO:0000256" key="7">
    <source>
        <dbReference type="SAM" id="MobiDB-lite"/>
    </source>
</evidence>
<keyword evidence="9" id="KW-1185">Reference proteome</keyword>
<dbReference type="InterPro" id="IPR036821">
    <property type="entry name" value="Peptide_deformylase_sf"/>
</dbReference>
<organism evidence="8 9">
    <name type="scientific">Pontimonas salivibrio</name>
    <dbReference type="NCBI Taxonomy" id="1159327"/>
    <lineage>
        <taxon>Bacteria</taxon>
        <taxon>Bacillati</taxon>
        <taxon>Actinomycetota</taxon>
        <taxon>Actinomycetes</taxon>
        <taxon>Micrococcales</taxon>
        <taxon>Microbacteriaceae</taxon>
        <taxon>Pontimonas</taxon>
    </lineage>
</organism>
<comment type="cofactor">
    <cofactor evidence="6">
        <name>Fe(2+)</name>
        <dbReference type="ChEBI" id="CHEBI:29033"/>
    </cofactor>
    <text evidence="6">Binds 1 Fe(2+) ion.</text>
</comment>
<dbReference type="Gene3D" id="3.90.45.10">
    <property type="entry name" value="Peptide deformylase"/>
    <property type="match status" value="1"/>
</dbReference>